<feature type="transmembrane region" description="Helical" evidence="6">
    <location>
        <begin position="202"/>
        <end position="220"/>
    </location>
</feature>
<feature type="transmembrane region" description="Helical" evidence="6">
    <location>
        <begin position="318"/>
        <end position="338"/>
    </location>
</feature>
<evidence type="ECO:0000256" key="5">
    <source>
        <dbReference type="ARBA" id="ARBA00023136"/>
    </source>
</evidence>
<proteinExistence type="predicted"/>
<name>A0A8H2LAD0_9FLAO</name>
<dbReference type="RefSeq" id="WP_148370945.1">
    <property type="nucleotide sequence ID" value="NZ_VSKM01000021.1"/>
</dbReference>
<keyword evidence="8" id="KW-1185">Reference proteome</keyword>
<feature type="transmembrane region" description="Helical" evidence="6">
    <location>
        <begin position="358"/>
        <end position="376"/>
    </location>
</feature>
<dbReference type="EMBL" id="VSKM01000021">
    <property type="protein sequence ID" value="TYB69456.1"/>
    <property type="molecule type" value="Genomic_DNA"/>
</dbReference>
<evidence type="ECO:0000256" key="6">
    <source>
        <dbReference type="SAM" id="Phobius"/>
    </source>
</evidence>
<evidence type="ECO:0000313" key="8">
    <source>
        <dbReference type="Proteomes" id="UP000323324"/>
    </source>
</evidence>
<evidence type="ECO:0000256" key="4">
    <source>
        <dbReference type="ARBA" id="ARBA00022989"/>
    </source>
</evidence>
<dbReference type="Pfam" id="PF13440">
    <property type="entry name" value="Polysacc_synt_3"/>
    <property type="match status" value="1"/>
</dbReference>
<feature type="transmembrane region" description="Helical" evidence="6">
    <location>
        <begin position="284"/>
        <end position="306"/>
    </location>
</feature>
<feature type="transmembrane region" description="Helical" evidence="6">
    <location>
        <begin position="388"/>
        <end position="407"/>
    </location>
</feature>
<keyword evidence="3 6" id="KW-0812">Transmembrane</keyword>
<dbReference type="PANTHER" id="PTHR30250">
    <property type="entry name" value="PST FAMILY PREDICTED COLANIC ACID TRANSPORTER"/>
    <property type="match status" value="1"/>
</dbReference>
<evidence type="ECO:0000256" key="2">
    <source>
        <dbReference type="ARBA" id="ARBA00022475"/>
    </source>
</evidence>
<dbReference type="Proteomes" id="UP000323324">
    <property type="component" value="Unassembled WGS sequence"/>
</dbReference>
<evidence type="ECO:0000256" key="3">
    <source>
        <dbReference type="ARBA" id="ARBA00022692"/>
    </source>
</evidence>
<feature type="transmembrane region" description="Helical" evidence="6">
    <location>
        <begin position="241"/>
        <end position="264"/>
    </location>
</feature>
<feature type="transmembrane region" description="Helical" evidence="6">
    <location>
        <begin position="65"/>
        <end position="85"/>
    </location>
</feature>
<dbReference type="PANTHER" id="PTHR30250:SF11">
    <property type="entry name" value="O-ANTIGEN TRANSPORTER-RELATED"/>
    <property type="match status" value="1"/>
</dbReference>
<gene>
    <name evidence="7" type="ORF">ES676_13975</name>
</gene>
<keyword evidence="5 6" id="KW-0472">Membrane</keyword>
<feature type="transmembrane region" description="Helical" evidence="6">
    <location>
        <begin position="105"/>
        <end position="127"/>
    </location>
</feature>
<feature type="transmembrane region" description="Helical" evidence="6">
    <location>
        <begin position="470"/>
        <end position="492"/>
    </location>
</feature>
<reference evidence="7 8" key="1">
    <citation type="submission" date="2019-08" db="EMBL/GenBank/DDBJ databases">
        <title>Genomes of Antarctic Bizionia species.</title>
        <authorList>
            <person name="Bowman J.P."/>
        </authorList>
    </citation>
    <scope>NUCLEOTIDE SEQUENCE [LARGE SCALE GENOMIC DNA]</scope>
    <source>
        <strain evidence="7 8">HFD</strain>
    </source>
</reference>
<evidence type="ECO:0000313" key="7">
    <source>
        <dbReference type="EMBL" id="TYB69456.1"/>
    </source>
</evidence>
<keyword evidence="2" id="KW-1003">Cell membrane</keyword>
<accession>A0A8H2LAD0</accession>
<dbReference type="AlphaFoldDB" id="A0A8H2LAD0"/>
<feature type="transmembrane region" description="Helical" evidence="6">
    <location>
        <begin position="446"/>
        <end position="464"/>
    </location>
</feature>
<keyword evidence="4 6" id="KW-1133">Transmembrane helix</keyword>
<dbReference type="GO" id="GO:0005886">
    <property type="term" value="C:plasma membrane"/>
    <property type="evidence" value="ECO:0007669"/>
    <property type="project" value="UniProtKB-SubCell"/>
</dbReference>
<comment type="subcellular location">
    <subcellularLocation>
        <location evidence="1">Cell membrane</location>
        <topology evidence="1">Multi-pass membrane protein</topology>
    </subcellularLocation>
</comment>
<sequence length="500" mass="55839">MDKKQIFKLLVDSSIGKNIYNSPKALELFKGSFWSILGAVFSKGLVFLSWIIVARILGSEGYGQFGIVRSTVLMFTSFAGFSLGITASKHVAEFLNTDKEKTGRILGLTMSFGFFMGIIVGVLFYLLAPWLATETLNAPEITNELRIGALILFFSALNGAQMGALQGFMSFKRIAKISAIQAVFSFPLFIVGALYFGIYGTIWAFAFSYIIICFLSNFAINKEAKKHKVKVDYSNAWQEKSMLFTYSLPAFLSGLMVMPVKWYADSLLVSRGGFDGMGLFTAALTFNNIILVGAGMLSAPFIAIMAKNKSDDRNSRFSKFNILAPWAIGVFICVPLIVFPEIGSTLFGDTFANTQFKVTFIFVLLFTIVLMFKQGLARIIAVYNLQWWGFLDNMIWGGLLISSFLMLPNQNAVYLALSYLLAYSINTIIIIPLYFSKKLIPEKTIISLESCLIWLIITGVAFVGVYIEQILIRMIILIIALVLFIFSFYRLFNESSKNNL</sequence>
<dbReference type="InterPro" id="IPR050833">
    <property type="entry name" value="Poly_Biosynth_Transport"/>
</dbReference>
<comment type="caution">
    <text evidence="7">The sequence shown here is derived from an EMBL/GenBank/DDBJ whole genome shotgun (WGS) entry which is preliminary data.</text>
</comment>
<feature type="transmembrane region" description="Helical" evidence="6">
    <location>
        <begin position="177"/>
        <end position="196"/>
    </location>
</feature>
<evidence type="ECO:0000256" key="1">
    <source>
        <dbReference type="ARBA" id="ARBA00004651"/>
    </source>
</evidence>
<feature type="transmembrane region" description="Helical" evidence="6">
    <location>
        <begin position="33"/>
        <end position="53"/>
    </location>
</feature>
<organism evidence="7 8">
    <name type="scientific">Bizionia saleffrena</name>
    <dbReference type="NCBI Taxonomy" id="291189"/>
    <lineage>
        <taxon>Bacteria</taxon>
        <taxon>Pseudomonadati</taxon>
        <taxon>Bacteroidota</taxon>
        <taxon>Flavobacteriia</taxon>
        <taxon>Flavobacteriales</taxon>
        <taxon>Flavobacteriaceae</taxon>
        <taxon>Bizionia</taxon>
    </lineage>
</organism>
<protein>
    <submittedName>
        <fullName evidence="7">Oligosaccharide flippase family protein</fullName>
    </submittedName>
</protein>
<feature type="transmembrane region" description="Helical" evidence="6">
    <location>
        <begin position="413"/>
        <end position="434"/>
    </location>
</feature>
<feature type="transmembrane region" description="Helical" evidence="6">
    <location>
        <begin position="147"/>
        <end position="165"/>
    </location>
</feature>